<name>A0ABD0KFG6_9CAEN</name>
<keyword evidence="2" id="KW-1185">Reference proteome</keyword>
<accession>A0ABD0KFG6</accession>
<evidence type="ECO:0000313" key="2">
    <source>
        <dbReference type="Proteomes" id="UP001519460"/>
    </source>
</evidence>
<dbReference type="EMBL" id="JACVVK020000190">
    <property type="protein sequence ID" value="KAK7485725.1"/>
    <property type="molecule type" value="Genomic_DNA"/>
</dbReference>
<proteinExistence type="predicted"/>
<dbReference type="Proteomes" id="UP001519460">
    <property type="component" value="Unassembled WGS sequence"/>
</dbReference>
<evidence type="ECO:0000313" key="1">
    <source>
        <dbReference type="EMBL" id="KAK7485725.1"/>
    </source>
</evidence>
<comment type="caution">
    <text evidence="1">The sequence shown here is derived from an EMBL/GenBank/DDBJ whole genome shotgun (WGS) entry which is preliminary data.</text>
</comment>
<protein>
    <submittedName>
        <fullName evidence="1">Uncharacterized protein</fullName>
    </submittedName>
</protein>
<gene>
    <name evidence="1" type="ORF">BaRGS_00023026</name>
</gene>
<dbReference type="AlphaFoldDB" id="A0ABD0KFG6"/>
<organism evidence="1 2">
    <name type="scientific">Batillaria attramentaria</name>
    <dbReference type="NCBI Taxonomy" id="370345"/>
    <lineage>
        <taxon>Eukaryota</taxon>
        <taxon>Metazoa</taxon>
        <taxon>Spiralia</taxon>
        <taxon>Lophotrochozoa</taxon>
        <taxon>Mollusca</taxon>
        <taxon>Gastropoda</taxon>
        <taxon>Caenogastropoda</taxon>
        <taxon>Sorbeoconcha</taxon>
        <taxon>Cerithioidea</taxon>
        <taxon>Batillariidae</taxon>
        <taxon>Batillaria</taxon>
    </lineage>
</organism>
<reference evidence="1 2" key="1">
    <citation type="journal article" date="2023" name="Sci. Data">
        <title>Genome assembly of the Korean intertidal mud-creeper Batillaria attramentaria.</title>
        <authorList>
            <person name="Patra A.K."/>
            <person name="Ho P.T."/>
            <person name="Jun S."/>
            <person name="Lee S.J."/>
            <person name="Kim Y."/>
            <person name="Won Y.J."/>
        </authorList>
    </citation>
    <scope>NUCLEOTIDE SEQUENCE [LARGE SCALE GENOMIC DNA]</scope>
    <source>
        <strain evidence="1">Wonlab-2016</strain>
    </source>
</reference>
<sequence>MQASHFNGFSAAQRRCRGVDVRELRLIHICLLVESGQQLRYQGFRLPQLTRNFLFFVLWSSMLPKDVAEKVRDVLQDSAEGHTPSLLQLQTLSATFLCCCGDHFSECSLECFLKPVVDREFTARFL</sequence>